<dbReference type="Pfam" id="PF03629">
    <property type="entry name" value="SASA"/>
    <property type="match status" value="1"/>
</dbReference>
<dbReference type="AlphaFoldDB" id="A0A918TX12"/>
<reference evidence="4" key="1">
    <citation type="journal article" date="2014" name="Int. J. Syst. Evol. Microbiol.">
        <title>Complete genome sequence of Corynebacterium casei LMG S-19264T (=DSM 44701T), isolated from a smear-ripened cheese.</title>
        <authorList>
            <consortium name="US DOE Joint Genome Institute (JGI-PGF)"/>
            <person name="Walter F."/>
            <person name="Albersmeier A."/>
            <person name="Kalinowski J."/>
            <person name="Ruckert C."/>
        </authorList>
    </citation>
    <scope>NUCLEOTIDE SEQUENCE</scope>
    <source>
        <strain evidence="4">KCTC 12988</strain>
    </source>
</reference>
<dbReference type="InterPro" id="IPR005181">
    <property type="entry name" value="SASA"/>
</dbReference>
<accession>A0A918TX12</accession>
<name>A0A918TX12_9BACT</name>
<proteinExistence type="predicted"/>
<dbReference type="Proteomes" id="UP000644507">
    <property type="component" value="Unassembled WGS sequence"/>
</dbReference>
<comment type="caution">
    <text evidence="4">The sequence shown here is derived from an EMBL/GenBank/DDBJ whole genome shotgun (WGS) entry which is preliminary data.</text>
</comment>
<gene>
    <name evidence="4" type="ORF">GCM10007100_32720</name>
</gene>
<evidence type="ECO:0000313" key="5">
    <source>
        <dbReference type="Proteomes" id="UP000644507"/>
    </source>
</evidence>
<dbReference type="EMBL" id="BMXI01000015">
    <property type="protein sequence ID" value="GHC62696.1"/>
    <property type="molecule type" value="Genomic_DNA"/>
</dbReference>
<dbReference type="PANTHER" id="PTHR31988:SF19">
    <property type="entry name" value="9-O-ACETYL-N-ACETYLNEURAMINIC ACID DEACETYLASE-RELATED"/>
    <property type="match status" value="1"/>
</dbReference>
<feature type="signal peptide" evidence="2">
    <location>
        <begin position="1"/>
        <end position="27"/>
    </location>
</feature>
<dbReference type="PANTHER" id="PTHR31988">
    <property type="entry name" value="ESTERASE, PUTATIVE (DUF303)-RELATED"/>
    <property type="match status" value="1"/>
</dbReference>
<organism evidence="4 5">
    <name type="scientific">Roseibacillus persicicus</name>
    <dbReference type="NCBI Taxonomy" id="454148"/>
    <lineage>
        <taxon>Bacteria</taxon>
        <taxon>Pseudomonadati</taxon>
        <taxon>Verrucomicrobiota</taxon>
        <taxon>Verrucomicrobiia</taxon>
        <taxon>Verrucomicrobiales</taxon>
        <taxon>Verrucomicrobiaceae</taxon>
        <taxon>Roseibacillus</taxon>
    </lineage>
</organism>
<dbReference type="Gene3D" id="3.40.50.1110">
    <property type="entry name" value="SGNH hydrolase"/>
    <property type="match status" value="1"/>
</dbReference>
<protein>
    <recommendedName>
        <fullName evidence="3">Sialate O-acetylesterase domain-containing protein</fullName>
    </recommendedName>
</protein>
<feature type="domain" description="Sialate O-acetylesterase" evidence="3">
    <location>
        <begin position="31"/>
        <end position="209"/>
    </location>
</feature>
<evidence type="ECO:0000256" key="2">
    <source>
        <dbReference type="SAM" id="SignalP"/>
    </source>
</evidence>
<dbReference type="InterPro" id="IPR052940">
    <property type="entry name" value="Carb_Esterase_6"/>
</dbReference>
<evidence type="ECO:0000313" key="4">
    <source>
        <dbReference type="EMBL" id="GHC62696.1"/>
    </source>
</evidence>
<keyword evidence="2" id="KW-0732">Signal</keyword>
<keyword evidence="5" id="KW-1185">Reference proteome</keyword>
<dbReference type="SUPFAM" id="SSF52266">
    <property type="entry name" value="SGNH hydrolase"/>
    <property type="match status" value="1"/>
</dbReference>
<evidence type="ECO:0000256" key="1">
    <source>
        <dbReference type="ARBA" id="ARBA00022801"/>
    </source>
</evidence>
<evidence type="ECO:0000259" key="3">
    <source>
        <dbReference type="Pfam" id="PF03629"/>
    </source>
</evidence>
<dbReference type="InterPro" id="IPR036514">
    <property type="entry name" value="SGNH_hydro_sf"/>
</dbReference>
<sequence>MFFASSPFKPSALLGVFFLCQLSPAFAKHYRVYLLGGQSNGNGRGDAAKLSVAPLDSLGLDAPQTDVSFYWHKTQNTPNGNLTQDTWIDLQPGSGHGVNNPSSFELEFGSELSFGRAMADNDPNVNVAIIKYTEGGTNLHTQWSASGAQYLTFVATVEAGLAALETDGHTYEIGGMVWIQGESDTGAANAANYEANLTDLIQRVRQDVFDGLCPVATPSPSSSAGFLTASTPTSPQ</sequence>
<dbReference type="GO" id="GO:0016788">
    <property type="term" value="F:hydrolase activity, acting on ester bonds"/>
    <property type="evidence" value="ECO:0007669"/>
    <property type="project" value="UniProtKB-ARBA"/>
</dbReference>
<keyword evidence="1" id="KW-0378">Hydrolase</keyword>
<feature type="chain" id="PRO_5037342596" description="Sialate O-acetylesterase domain-containing protein" evidence="2">
    <location>
        <begin position="28"/>
        <end position="236"/>
    </location>
</feature>
<reference evidence="4" key="2">
    <citation type="submission" date="2020-09" db="EMBL/GenBank/DDBJ databases">
        <authorList>
            <person name="Sun Q."/>
            <person name="Kim S."/>
        </authorList>
    </citation>
    <scope>NUCLEOTIDE SEQUENCE</scope>
    <source>
        <strain evidence="4">KCTC 12988</strain>
    </source>
</reference>
<dbReference type="RefSeq" id="WP_189572328.1">
    <property type="nucleotide sequence ID" value="NZ_BMXI01000015.1"/>
</dbReference>